<evidence type="ECO:0000259" key="7">
    <source>
        <dbReference type="Pfam" id="PF00134"/>
    </source>
</evidence>
<feature type="region of interest" description="Disordered" evidence="6">
    <location>
        <begin position="62"/>
        <end position="91"/>
    </location>
</feature>
<evidence type="ECO:0000313" key="8">
    <source>
        <dbReference type="EMBL" id="GMN37920.1"/>
    </source>
</evidence>
<proteinExistence type="predicted"/>
<comment type="subunit">
    <text evidence="1">Interacts with the CDC2 protein kinase to form a serine/threonine kinase holoenzyme complex also known as maturation promoting factor (MPF). The cyclin subunit imparts substrate specificity to the complex.</text>
</comment>
<dbReference type="PROSITE" id="PS00292">
    <property type="entry name" value="CYCLINS"/>
    <property type="match status" value="1"/>
</dbReference>
<accession>A0AA87ZSZ5</accession>
<dbReference type="SUPFAM" id="SSF47954">
    <property type="entry name" value="Cyclin-like"/>
    <property type="match status" value="1"/>
</dbReference>
<keyword evidence="9" id="KW-1185">Reference proteome</keyword>
<keyword evidence="4" id="KW-0131">Cell cycle</keyword>
<dbReference type="InterPro" id="IPR048258">
    <property type="entry name" value="Cyclins_cyclin-box"/>
</dbReference>
<dbReference type="InterPro" id="IPR036915">
    <property type="entry name" value="Cyclin-like_sf"/>
</dbReference>
<dbReference type="Pfam" id="PF00134">
    <property type="entry name" value="Cyclin_N"/>
    <property type="match status" value="1"/>
</dbReference>
<gene>
    <name evidence="8" type="ORF">TIFTF001_007200</name>
</gene>
<organism evidence="8 9">
    <name type="scientific">Ficus carica</name>
    <name type="common">Common fig</name>
    <dbReference type="NCBI Taxonomy" id="3494"/>
    <lineage>
        <taxon>Eukaryota</taxon>
        <taxon>Viridiplantae</taxon>
        <taxon>Streptophyta</taxon>
        <taxon>Embryophyta</taxon>
        <taxon>Tracheophyta</taxon>
        <taxon>Spermatophyta</taxon>
        <taxon>Magnoliopsida</taxon>
        <taxon>eudicotyledons</taxon>
        <taxon>Gunneridae</taxon>
        <taxon>Pentapetalae</taxon>
        <taxon>rosids</taxon>
        <taxon>fabids</taxon>
        <taxon>Rosales</taxon>
        <taxon>Moraceae</taxon>
        <taxon>Ficeae</taxon>
        <taxon>Ficus</taxon>
    </lineage>
</organism>
<evidence type="ECO:0000256" key="2">
    <source>
        <dbReference type="ARBA" id="ARBA00022618"/>
    </source>
</evidence>
<dbReference type="Gene3D" id="1.10.472.10">
    <property type="entry name" value="Cyclin-like"/>
    <property type="match status" value="2"/>
</dbReference>
<evidence type="ECO:0000256" key="6">
    <source>
        <dbReference type="SAM" id="MobiDB-lite"/>
    </source>
</evidence>
<reference evidence="8" key="1">
    <citation type="submission" date="2023-07" db="EMBL/GenBank/DDBJ databases">
        <title>draft genome sequence of fig (Ficus carica).</title>
        <authorList>
            <person name="Takahashi T."/>
            <person name="Nishimura K."/>
        </authorList>
    </citation>
    <scope>NUCLEOTIDE SEQUENCE</scope>
</reference>
<dbReference type="Proteomes" id="UP001187192">
    <property type="component" value="Unassembled WGS sequence"/>
</dbReference>
<evidence type="ECO:0000256" key="5">
    <source>
        <dbReference type="ARBA" id="ARBA00032263"/>
    </source>
</evidence>
<dbReference type="InterPro" id="IPR006671">
    <property type="entry name" value="Cyclin_N"/>
</dbReference>
<dbReference type="GO" id="GO:0051301">
    <property type="term" value="P:cell division"/>
    <property type="evidence" value="ECO:0007669"/>
    <property type="project" value="UniProtKB-KW"/>
</dbReference>
<comment type="caution">
    <text evidence="8">The sequence shown here is derived from an EMBL/GenBank/DDBJ whole genome shotgun (WGS) entry which is preliminary data.</text>
</comment>
<evidence type="ECO:0000256" key="3">
    <source>
        <dbReference type="ARBA" id="ARBA00023127"/>
    </source>
</evidence>
<feature type="domain" description="Cyclin N-terminal" evidence="7">
    <location>
        <begin position="97"/>
        <end position="159"/>
    </location>
</feature>
<name>A0AA87ZSZ5_FICCA</name>
<keyword evidence="3" id="KW-0195">Cyclin</keyword>
<dbReference type="AlphaFoldDB" id="A0AA87ZSZ5"/>
<dbReference type="EMBL" id="BTGU01000007">
    <property type="protein sequence ID" value="GMN37920.1"/>
    <property type="molecule type" value="Genomic_DNA"/>
</dbReference>
<protein>
    <recommendedName>
        <fullName evidence="5">B-like cyclin</fullName>
    </recommendedName>
</protein>
<keyword evidence="2" id="KW-0132">Cell division</keyword>
<evidence type="ECO:0000313" key="9">
    <source>
        <dbReference type="Proteomes" id="UP001187192"/>
    </source>
</evidence>
<evidence type="ECO:0000256" key="4">
    <source>
        <dbReference type="ARBA" id="ARBA00023306"/>
    </source>
</evidence>
<evidence type="ECO:0000256" key="1">
    <source>
        <dbReference type="ARBA" id="ARBA00011177"/>
    </source>
</evidence>
<sequence length="267" mass="29220">MTIHSYISITHTDIDTYTGLNAVTAVISPLNDPHSSPPQMSSESASHTLYCAEDAADLDSSDADTCIPHHHHHPPPPFTSSSPHSPPSDEGAAVAELIYSEARHMPEPDYLRRCRNVTARQDSVNWILKVHARHRFSPATAFLSVNYFDRFLSSCSLPVKAEWVAVSAAVRGVPVAGGEDGGATCPPATGPPNVRPQVRVRAQDGSENGALGHVESRLAIALRHSLRFPPFLHLQAPFFFFFFLLSRPPLAVADLLRLLRSRPQHHP</sequence>